<evidence type="ECO:0000259" key="2">
    <source>
        <dbReference type="SMART" id="SM00900"/>
    </source>
</evidence>
<dbReference type="Pfam" id="PF04205">
    <property type="entry name" value="FMN_bind"/>
    <property type="match status" value="1"/>
</dbReference>
<name>A0ABW8NF18_9GAMM</name>
<sequence>MKLNNILWSLTLRSLILWLLASAASADNYLSQEAFLSQTFGEQQAAAKTLWLKPEHKNAASKLLGHPYSGLRVRYWQAGATSAWIMEEIGKERPITIGVVVVDDTIQSVSVLAFLESRGWEVRYPFFTDQFSGARLDETQQLSSHIDGITGATLSVRAVTNVARLALYLAEQTGVSHNQAASKP</sequence>
<evidence type="ECO:0000313" key="4">
    <source>
        <dbReference type="Proteomes" id="UP001620597"/>
    </source>
</evidence>
<keyword evidence="4" id="KW-1185">Reference proteome</keyword>
<dbReference type="InterPro" id="IPR007329">
    <property type="entry name" value="FMN-bd"/>
</dbReference>
<proteinExistence type="predicted"/>
<accession>A0ABW8NF18</accession>
<comment type="caution">
    <text evidence="3">The sequence shown here is derived from an EMBL/GenBank/DDBJ whole genome shotgun (WGS) entry which is preliminary data.</text>
</comment>
<feature type="chain" id="PRO_5046284133" evidence="1">
    <location>
        <begin position="27"/>
        <end position="184"/>
    </location>
</feature>
<keyword evidence="1" id="KW-0732">Signal</keyword>
<gene>
    <name evidence="3" type="ORF">WG929_03740</name>
</gene>
<feature type="domain" description="FMN-binding" evidence="2">
    <location>
        <begin position="90"/>
        <end position="170"/>
    </location>
</feature>
<feature type="signal peptide" evidence="1">
    <location>
        <begin position="1"/>
        <end position="26"/>
    </location>
</feature>
<dbReference type="RefSeq" id="WP_416204968.1">
    <property type="nucleotide sequence ID" value="NZ_JBBKTX010000003.1"/>
</dbReference>
<protein>
    <submittedName>
        <fullName evidence="3">FMN-binding protein</fullName>
    </submittedName>
</protein>
<dbReference type="EMBL" id="JBBKTX010000003">
    <property type="protein sequence ID" value="MFK4751517.1"/>
    <property type="molecule type" value="Genomic_DNA"/>
</dbReference>
<dbReference type="SMART" id="SM00900">
    <property type="entry name" value="FMN_bind"/>
    <property type="match status" value="1"/>
</dbReference>
<organism evidence="3 4">
    <name type="scientific">Oceanobacter antarcticus</name>
    <dbReference type="NCBI Taxonomy" id="3133425"/>
    <lineage>
        <taxon>Bacteria</taxon>
        <taxon>Pseudomonadati</taxon>
        <taxon>Pseudomonadota</taxon>
        <taxon>Gammaproteobacteria</taxon>
        <taxon>Oceanospirillales</taxon>
        <taxon>Oceanospirillaceae</taxon>
        <taxon>Oceanobacter</taxon>
    </lineage>
</organism>
<evidence type="ECO:0000256" key="1">
    <source>
        <dbReference type="SAM" id="SignalP"/>
    </source>
</evidence>
<evidence type="ECO:0000313" key="3">
    <source>
        <dbReference type="EMBL" id="MFK4751517.1"/>
    </source>
</evidence>
<dbReference type="Proteomes" id="UP001620597">
    <property type="component" value="Unassembled WGS sequence"/>
</dbReference>
<reference evidence="3 4" key="1">
    <citation type="submission" date="2024-03" db="EMBL/GenBank/DDBJ databases">
        <title>High-quality draft genome sequence of Oceanobacter sp. wDCs-4.</title>
        <authorList>
            <person name="Dong C."/>
        </authorList>
    </citation>
    <scope>NUCLEOTIDE SEQUENCE [LARGE SCALE GENOMIC DNA]</scope>
    <source>
        <strain evidence="4">wDCs-4</strain>
    </source>
</reference>